<evidence type="ECO:0000259" key="4">
    <source>
        <dbReference type="Pfam" id="PF00501"/>
    </source>
</evidence>
<dbReference type="Pfam" id="PF13193">
    <property type="entry name" value="AMP-binding_C"/>
    <property type="match status" value="1"/>
</dbReference>
<accession>A0A830ETS2</accession>
<dbReference type="PANTHER" id="PTHR43201:SF5">
    <property type="entry name" value="MEDIUM-CHAIN ACYL-COA LIGASE ACSF2, MITOCHONDRIAL"/>
    <property type="match status" value="1"/>
</dbReference>
<dbReference type="EMBL" id="BMOC01000030">
    <property type="protein sequence ID" value="GGJ17016.1"/>
    <property type="molecule type" value="Genomic_DNA"/>
</dbReference>
<reference evidence="6" key="2">
    <citation type="submission" date="2020-09" db="EMBL/GenBank/DDBJ databases">
        <authorList>
            <person name="Sun Q."/>
            <person name="Ohkuma M."/>
        </authorList>
    </citation>
    <scope>NUCLEOTIDE SEQUENCE</scope>
    <source>
        <strain evidence="6">JCM 14359</strain>
    </source>
</reference>
<dbReference type="InterPro" id="IPR000873">
    <property type="entry name" value="AMP-dep_synth/lig_dom"/>
</dbReference>
<sequence>MADFGYGKRTIQWEDSVVQHDLEAFPDLELVQYDGNMVRAYEDRPRSIYALFERAVSQAPDREFVVFPDQNKRYTYREFKQRVEQVAAGLQANGVDPGDRISIILPNCPQFVEVFFAAARIGAIVMPLNVRHTTGEFEHILTDSEPAVVVVAEQYLDTLEESSYTLSTEATFVVGDTEMYQPFDTLESDHPVDTVGPEENDEFCVLYTSGTTGLPKGVPGDHFHLVNGGLNNAACFGLKDGTRGLFPTPLFHVMALVSGLISVLAVAGTGIFPTGFSPESFLQLMEDERPSYVMAVPTNYILALEKCDVSAYNTASVDTFAYGGAPMPTDAIERLQDAFPGVSLCNSYGKTESVSGLAAMLPDQYTTDNPDAVGIPTPVMRFMIVDESGEPLPPGEEGELVMAGPIIVNGYQNRPAETDAVFDNGWHHTGDICTVDENGIIRLLGRKKDMIIRGGENIYPSEVEEVLNQDDDIVEAAVTNFPDDVLGERVLAAVVPSSGARVTEDDLEALCRSELADYKVPDIFRILDELPRTAAGTVDKEAILPTPLQMGIKAGSS</sequence>
<dbReference type="InterPro" id="IPR045851">
    <property type="entry name" value="AMP-bd_C_sf"/>
</dbReference>
<reference evidence="6" key="1">
    <citation type="journal article" date="2014" name="Int. J. Syst. Evol. Microbiol.">
        <title>Complete genome sequence of Corynebacterium casei LMG S-19264T (=DSM 44701T), isolated from a smear-ripened cheese.</title>
        <authorList>
            <consortium name="US DOE Joint Genome Institute (JGI-PGF)"/>
            <person name="Walter F."/>
            <person name="Albersmeier A."/>
            <person name="Kalinowski J."/>
            <person name="Ruckert C."/>
        </authorList>
    </citation>
    <scope>NUCLEOTIDE SEQUENCE</scope>
    <source>
        <strain evidence="6">JCM 14359</strain>
    </source>
</reference>
<feature type="domain" description="AMP-binding enzyme C-terminal" evidence="5">
    <location>
        <begin position="462"/>
        <end position="536"/>
    </location>
</feature>
<dbReference type="InterPro" id="IPR025110">
    <property type="entry name" value="AMP-bd_C"/>
</dbReference>
<evidence type="ECO:0000313" key="7">
    <source>
        <dbReference type="Proteomes" id="UP000653099"/>
    </source>
</evidence>
<keyword evidence="3" id="KW-0812">Transmembrane</keyword>
<comment type="caution">
    <text evidence="6">The sequence shown here is derived from an EMBL/GenBank/DDBJ whole genome shotgun (WGS) entry which is preliminary data.</text>
</comment>
<dbReference type="AlphaFoldDB" id="A0A830ETS2"/>
<protein>
    <submittedName>
        <fullName evidence="6">O-succinylbenzoic acid--CoA ligase</fullName>
    </submittedName>
</protein>
<keyword evidence="3" id="KW-1133">Transmembrane helix</keyword>
<dbReference type="SUPFAM" id="SSF56801">
    <property type="entry name" value="Acetyl-CoA synthetase-like"/>
    <property type="match status" value="1"/>
</dbReference>
<dbReference type="InterPro" id="IPR042099">
    <property type="entry name" value="ANL_N_sf"/>
</dbReference>
<feature type="transmembrane region" description="Helical" evidence="3">
    <location>
        <begin position="250"/>
        <end position="272"/>
    </location>
</feature>
<evidence type="ECO:0000256" key="1">
    <source>
        <dbReference type="ARBA" id="ARBA00006432"/>
    </source>
</evidence>
<organism evidence="6 7">
    <name type="scientific">Halobellus salinus</name>
    <dbReference type="NCBI Taxonomy" id="931585"/>
    <lineage>
        <taxon>Archaea</taxon>
        <taxon>Methanobacteriati</taxon>
        <taxon>Methanobacteriota</taxon>
        <taxon>Stenosarchaea group</taxon>
        <taxon>Halobacteria</taxon>
        <taxon>Halobacteriales</taxon>
        <taxon>Haloferacaceae</taxon>
        <taxon>Halobellus</taxon>
    </lineage>
</organism>
<name>A0A830ETS2_9EURY</name>
<evidence type="ECO:0000256" key="3">
    <source>
        <dbReference type="SAM" id="Phobius"/>
    </source>
</evidence>
<dbReference type="Pfam" id="PF00501">
    <property type="entry name" value="AMP-binding"/>
    <property type="match status" value="1"/>
</dbReference>
<proteinExistence type="inferred from homology"/>
<keyword evidence="2 6" id="KW-0436">Ligase</keyword>
<comment type="similarity">
    <text evidence="1">Belongs to the ATP-dependent AMP-binding enzyme family.</text>
</comment>
<dbReference type="OrthoDB" id="193284at2157"/>
<dbReference type="InterPro" id="IPR020845">
    <property type="entry name" value="AMP-binding_CS"/>
</dbReference>
<dbReference type="Gene3D" id="3.40.50.12780">
    <property type="entry name" value="N-terminal domain of ligase-like"/>
    <property type="match status" value="1"/>
</dbReference>
<feature type="domain" description="AMP-dependent synthetase/ligase" evidence="4">
    <location>
        <begin position="52"/>
        <end position="411"/>
    </location>
</feature>
<dbReference type="PROSITE" id="PS00455">
    <property type="entry name" value="AMP_BINDING"/>
    <property type="match status" value="1"/>
</dbReference>
<evidence type="ECO:0000256" key="2">
    <source>
        <dbReference type="ARBA" id="ARBA00022598"/>
    </source>
</evidence>
<keyword evidence="3" id="KW-0472">Membrane</keyword>
<gene>
    <name evidence="6" type="ORF">GCM10008995_28630</name>
</gene>
<dbReference type="RefSeq" id="WP_188788619.1">
    <property type="nucleotide sequence ID" value="NZ_BMOC01000030.1"/>
</dbReference>
<evidence type="ECO:0000259" key="5">
    <source>
        <dbReference type="Pfam" id="PF13193"/>
    </source>
</evidence>
<dbReference type="PANTHER" id="PTHR43201">
    <property type="entry name" value="ACYL-COA SYNTHETASE"/>
    <property type="match status" value="1"/>
</dbReference>
<evidence type="ECO:0000313" key="6">
    <source>
        <dbReference type="EMBL" id="GGJ17016.1"/>
    </source>
</evidence>
<dbReference type="Proteomes" id="UP000653099">
    <property type="component" value="Unassembled WGS sequence"/>
</dbReference>
<dbReference type="GO" id="GO:0031956">
    <property type="term" value="F:medium-chain fatty acid-CoA ligase activity"/>
    <property type="evidence" value="ECO:0007669"/>
    <property type="project" value="TreeGrafter"/>
</dbReference>
<keyword evidence="7" id="KW-1185">Reference proteome</keyword>
<dbReference type="GO" id="GO:0006631">
    <property type="term" value="P:fatty acid metabolic process"/>
    <property type="evidence" value="ECO:0007669"/>
    <property type="project" value="TreeGrafter"/>
</dbReference>
<dbReference type="Gene3D" id="3.30.300.30">
    <property type="match status" value="1"/>
</dbReference>